<evidence type="ECO:0000256" key="7">
    <source>
        <dbReference type="PIRSR" id="PIRSR603437-50"/>
    </source>
</evidence>
<keyword evidence="3 7" id="KW-0663">Pyridoxal phosphate</keyword>
<dbReference type="NCBIfam" id="NF003346">
    <property type="entry name" value="PRK04366.1"/>
    <property type="match status" value="1"/>
</dbReference>
<comment type="subunit">
    <text evidence="5">Homodimer. The glycine cleavage system is composed of four proteins: P, T, L and H.</text>
</comment>
<evidence type="ECO:0000259" key="12">
    <source>
        <dbReference type="Pfam" id="PF21478"/>
    </source>
</evidence>
<reference evidence="14" key="1">
    <citation type="submission" date="2025-08" db="UniProtKB">
        <authorList>
            <consortium name="RefSeq"/>
        </authorList>
    </citation>
    <scope>IDENTIFICATION</scope>
    <source>
        <tissue evidence="14">Sperm</tissue>
    </source>
</reference>
<dbReference type="InterPro" id="IPR049316">
    <property type="entry name" value="GDC-P_C"/>
</dbReference>
<dbReference type="CDD" id="cd00613">
    <property type="entry name" value="GDC-P"/>
    <property type="match status" value="2"/>
</dbReference>
<evidence type="ECO:0000256" key="5">
    <source>
        <dbReference type="ARBA" id="ARBA00046415"/>
    </source>
</evidence>
<feature type="compositionally biased region" description="Basic and acidic residues" evidence="9">
    <location>
        <begin position="71"/>
        <end position="90"/>
    </location>
</feature>
<dbReference type="AlphaFoldDB" id="A0AAJ7U1B0"/>
<gene>
    <name evidence="14" type="primary">GLDC</name>
</gene>
<sequence length="1037" mass="113106">MLRAALAVRCRCPLGASVTRRATPRALASTCAAGPAAAERTGASAPGGGPGQTAASRARLHSSAGAGSGRGLDRLLPRHDDFSERHIGPGPEERREMLATLGLQSMSELVDMTIPASIRLNRELRMEDPICESEVLANLRAIADKNQVWRSYIGMGYYGCCVPAVIQRNLLENAGWLTQYTPYQPEVSQGRLESLLNFQTMVCDLTALDVANASLLDEATAAAEAMGLAHRLNKRRRFLVDSRCHPQTIAVVQTRAESIGVQVELVDAYDLSRVDEGVSGVLFQYPDTEGLVRDPSLIVEWAHKSGALAVCATDLLALCVLRPPGELGVDIALGSTQRLGVPLGYGGPHAAFFSVREPLTRLMPGRMVGVSRDVAGKEVYRLALQTREQHIRRDKATSNICTAQALLANMAAMFAVYHGPHGLRHIAQRVHNSTLLLAEGVRRAGHRLHHGSFFDSVKVDCGDAGRGVVRRAREREINLRLFPDGALGVSLDETVTERDLDDLLWVFGCESSAELLAEAVEGEPRGSLLQSPLRRTSEFLTHPVFNSHHSETNLVRYLKRLENKDISLVHSMIPLGSCTMKLNSSTELMPVTWNAFSGLHPFAPREQAQGYTQMLSELERALCEITGYDRISFQPNSGAQGEYAGLAAIRAYLKSQGQGHRNVCLIPKSAHGTNPASAQMSGMKVQPVDIDRSGNMDMAHLKAMAEKHKDNLAAIMITYPSTYGVFEENIRDVCDLVHAHGGQVYLDGANMNAQVALCRPGDYGSDVSHLNLHKTFCIPHGGGGPGMGPIGVKQHLVPFLPSHPVVPLHGPGDSPLGTISAAPWGSSSILPISWVYIKMMGARGLRHATEVAIVNANYMAKRLEQHYRILFRGSKGFVAHEFIVDVRPFKKSANVEAVDIAKRLQDYGFHAPTMSWPVAGTLMIEPTESEDRAELDRFCDALIAIRNEVALIEAGRLDPEINPLKMAPHTLACVSASHWDRPYSREQAAFPLPFVRPDTKLWPAVARIDDLYGDQHLVCTCPPMDAYESPSPQRASS</sequence>
<dbReference type="GO" id="GO:0030170">
    <property type="term" value="F:pyridoxal phosphate binding"/>
    <property type="evidence" value="ECO:0007669"/>
    <property type="project" value="TreeGrafter"/>
</dbReference>
<dbReference type="InterPro" id="IPR001597">
    <property type="entry name" value="ArAA_b-elim_lyase/Thr_aldolase"/>
</dbReference>
<dbReference type="NCBIfam" id="TIGR00461">
    <property type="entry name" value="gcvP"/>
    <property type="match status" value="1"/>
</dbReference>
<dbReference type="InterPro" id="IPR003437">
    <property type="entry name" value="GcvP"/>
</dbReference>
<dbReference type="InterPro" id="IPR015421">
    <property type="entry name" value="PyrdxlP-dep_Trfase_major"/>
</dbReference>
<dbReference type="NCBIfam" id="NF001696">
    <property type="entry name" value="PRK00451.1"/>
    <property type="match status" value="1"/>
</dbReference>
<keyword evidence="8" id="KW-0809">Transit peptide</keyword>
<dbReference type="GO" id="GO:0019464">
    <property type="term" value="P:glycine decarboxylation via glycine cleavage system"/>
    <property type="evidence" value="ECO:0007669"/>
    <property type="project" value="TreeGrafter"/>
</dbReference>
<comment type="subcellular location">
    <subcellularLocation>
        <location evidence="8">Mitochondrion</location>
    </subcellularLocation>
</comment>
<evidence type="ECO:0000256" key="3">
    <source>
        <dbReference type="ARBA" id="ARBA00022898"/>
    </source>
</evidence>
<accession>A0AAJ7U1B0</accession>
<feature type="region of interest" description="Disordered" evidence="9">
    <location>
        <begin position="39"/>
        <end position="90"/>
    </location>
</feature>
<name>A0AAJ7U1B0_PETMA</name>
<dbReference type="InterPro" id="IPR015424">
    <property type="entry name" value="PyrdxlP-dep_Trfase"/>
</dbReference>
<comment type="catalytic activity">
    <reaction evidence="6 8">
        <text>N(6)-[(R)-lipoyl]-L-lysyl-[glycine-cleavage complex H protein] + glycine + H(+) = N(6)-[(R)-S(8)-aminomethyldihydrolipoyl]-L-lysyl-[glycine-cleavage complex H protein] + CO2</text>
        <dbReference type="Rhea" id="RHEA:24304"/>
        <dbReference type="Rhea" id="RHEA-COMP:10494"/>
        <dbReference type="Rhea" id="RHEA-COMP:10495"/>
        <dbReference type="ChEBI" id="CHEBI:15378"/>
        <dbReference type="ChEBI" id="CHEBI:16526"/>
        <dbReference type="ChEBI" id="CHEBI:57305"/>
        <dbReference type="ChEBI" id="CHEBI:83099"/>
        <dbReference type="ChEBI" id="CHEBI:83143"/>
        <dbReference type="EC" id="1.4.4.2"/>
    </reaction>
</comment>
<evidence type="ECO:0000313" key="14">
    <source>
        <dbReference type="RefSeq" id="XP_032826442.1"/>
    </source>
</evidence>
<dbReference type="KEGG" id="pmrn:116951818"/>
<dbReference type="Gene3D" id="3.90.1150.10">
    <property type="entry name" value="Aspartate Aminotransferase, domain 1"/>
    <property type="match status" value="2"/>
</dbReference>
<feature type="domain" description="Glycine dehydrogenase C-terminal" evidence="12">
    <location>
        <begin position="848"/>
        <end position="969"/>
    </location>
</feature>
<dbReference type="Pfam" id="PF01212">
    <property type="entry name" value="Beta_elim_lyase"/>
    <property type="match status" value="1"/>
</dbReference>
<comment type="cofactor">
    <cofactor evidence="1 7 8">
        <name>pyridoxal 5'-phosphate</name>
        <dbReference type="ChEBI" id="CHEBI:597326"/>
    </cofactor>
</comment>
<evidence type="ECO:0000259" key="10">
    <source>
        <dbReference type="Pfam" id="PF01212"/>
    </source>
</evidence>
<dbReference type="PANTHER" id="PTHR11773">
    <property type="entry name" value="GLYCINE DEHYDROGENASE, DECARBOXYLATING"/>
    <property type="match status" value="1"/>
</dbReference>
<keyword evidence="13" id="KW-1185">Reference proteome</keyword>
<comment type="similarity">
    <text evidence="2 8">Belongs to the GcvP family.</text>
</comment>
<comment type="function">
    <text evidence="8">The glycine cleavage system catalyzes the degradation of glycine.</text>
</comment>
<feature type="modified residue" description="N6-(pyridoxal phosphate)lysine" evidence="7">
    <location>
        <position position="774"/>
    </location>
</feature>
<evidence type="ECO:0000256" key="4">
    <source>
        <dbReference type="ARBA" id="ARBA00023002"/>
    </source>
</evidence>
<dbReference type="EC" id="1.4.4.2" evidence="8"/>
<feature type="domain" description="Glycine cleavage system P-protein N-terminal" evidence="11">
    <location>
        <begin position="84"/>
        <end position="507"/>
    </location>
</feature>
<dbReference type="CTD" id="2731"/>
<dbReference type="Pfam" id="PF02347">
    <property type="entry name" value="GDC-P"/>
    <property type="match status" value="1"/>
</dbReference>
<organism evidence="13 14">
    <name type="scientific">Petromyzon marinus</name>
    <name type="common">Sea lamprey</name>
    <dbReference type="NCBI Taxonomy" id="7757"/>
    <lineage>
        <taxon>Eukaryota</taxon>
        <taxon>Metazoa</taxon>
        <taxon>Chordata</taxon>
        <taxon>Craniata</taxon>
        <taxon>Vertebrata</taxon>
        <taxon>Cyclostomata</taxon>
        <taxon>Hyperoartia</taxon>
        <taxon>Petromyzontiformes</taxon>
        <taxon>Petromyzontidae</taxon>
        <taxon>Petromyzon</taxon>
    </lineage>
</organism>
<evidence type="ECO:0000256" key="8">
    <source>
        <dbReference type="RuleBase" id="RU364056"/>
    </source>
</evidence>
<dbReference type="RefSeq" id="XP_032826442.1">
    <property type="nucleotide sequence ID" value="XM_032970551.1"/>
</dbReference>
<evidence type="ECO:0000259" key="11">
    <source>
        <dbReference type="Pfam" id="PF02347"/>
    </source>
</evidence>
<dbReference type="GO" id="GO:0005739">
    <property type="term" value="C:mitochondrion"/>
    <property type="evidence" value="ECO:0007669"/>
    <property type="project" value="UniProtKB-SubCell"/>
</dbReference>
<dbReference type="InterPro" id="IPR015422">
    <property type="entry name" value="PyrdxlP-dep_Trfase_small"/>
</dbReference>
<dbReference type="FunFam" id="3.40.640.10:FF:000005">
    <property type="entry name" value="Glycine dehydrogenase (decarboxylating), mitochondrial"/>
    <property type="match status" value="1"/>
</dbReference>
<dbReference type="InterPro" id="IPR020581">
    <property type="entry name" value="GDC_P"/>
</dbReference>
<evidence type="ECO:0000256" key="9">
    <source>
        <dbReference type="SAM" id="MobiDB-lite"/>
    </source>
</evidence>
<dbReference type="GO" id="GO:0005960">
    <property type="term" value="C:glycine cleavage complex"/>
    <property type="evidence" value="ECO:0007669"/>
    <property type="project" value="TreeGrafter"/>
</dbReference>
<dbReference type="SUPFAM" id="SSF53383">
    <property type="entry name" value="PLP-dependent transferases"/>
    <property type="match status" value="2"/>
</dbReference>
<dbReference type="InterPro" id="IPR049315">
    <property type="entry name" value="GDC-P_N"/>
</dbReference>
<dbReference type="FunFam" id="3.90.1150.10:FF:000025">
    <property type="entry name" value="Glycine cleavage system P protein"/>
    <property type="match status" value="1"/>
</dbReference>
<dbReference type="Pfam" id="PF21478">
    <property type="entry name" value="GcvP2_C"/>
    <property type="match status" value="1"/>
</dbReference>
<dbReference type="PANTHER" id="PTHR11773:SF1">
    <property type="entry name" value="GLYCINE DEHYDROGENASE (DECARBOXYLATING), MITOCHONDRIAL"/>
    <property type="match status" value="1"/>
</dbReference>
<protein>
    <recommendedName>
        <fullName evidence="8">Glycine cleavage system P protein</fullName>
        <ecNumber evidence="8">1.4.4.2</ecNumber>
    </recommendedName>
</protein>
<dbReference type="GO" id="GO:0004375">
    <property type="term" value="F:glycine dehydrogenase (decarboxylating) activity"/>
    <property type="evidence" value="ECO:0007669"/>
    <property type="project" value="UniProtKB-UniRule"/>
</dbReference>
<keyword evidence="8" id="KW-0496">Mitochondrion</keyword>
<dbReference type="GO" id="GO:0016829">
    <property type="term" value="F:lyase activity"/>
    <property type="evidence" value="ECO:0007669"/>
    <property type="project" value="InterPro"/>
</dbReference>
<dbReference type="FunFam" id="3.90.1150.10:FF:000153">
    <property type="entry name" value="Glycine dehydrogenase (decarboxylating)"/>
    <property type="match status" value="1"/>
</dbReference>
<dbReference type="FunFam" id="3.40.640.10:FF:000007">
    <property type="entry name" value="glycine dehydrogenase (Decarboxylating), mitochondrial"/>
    <property type="match status" value="1"/>
</dbReference>
<dbReference type="Gene3D" id="3.40.640.10">
    <property type="entry name" value="Type I PLP-dependent aspartate aminotransferase-like (Major domain)"/>
    <property type="match status" value="2"/>
</dbReference>
<dbReference type="GO" id="GO:0016594">
    <property type="term" value="F:glycine binding"/>
    <property type="evidence" value="ECO:0007669"/>
    <property type="project" value="TreeGrafter"/>
</dbReference>
<evidence type="ECO:0000256" key="2">
    <source>
        <dbReference type="ARBA" id="ARBA00010756"/>
    </source>
</evidence>
<keyword evidence="4 8" id="KW-0560">Oxidoreductase</keyword>
<proteinExistence type="inferred from homology"/>
<evidence type="ECO:0000256" key="1">
    <source>
        <dbReference type="ARBA" id="ARBA00001933"/>
    </source>
</evidence>
<evidence type="ECO:0000256" key="6">
    <source>
        <dbReference type="ARBA" id="ARBA00049026"/>
    </source>
</evidence>
<dbReference type="Proteomes" id="UP001318040">
    <property type="component" value="Chromosome 44"/>
</dbReference>
<evidence type="ECO:0000313" key="13">
    <source>
        <dbReference type="Proteomes" id="UP001318040"/>
    </source>
</evidence>
<feature type="domain" description="Aromatic amino acid beta-eliminating lyase/threonine aldolase" evidence="10">
    <location>
        <begin position="610"/>
        <end position="753"/>
    </location>
</feature>
<dbReference type="HAMAP" id="MF_00711">
    <property type="entry name" value="GcvP"/>
    <property type="match status" value="1"/>
</dbReference>